<feature type="transmembrane region" description="Helical" evidence="2">
    <location>
        <begin position="63"/>
        <end position="85"/>
    </location>
</feature>
<dbReference type="AlphaFoldDB" id="A0A0F7FTD1"/>
<sequence>MTQPPPGPYGSQPPPPHGYGTPQPPSAPYGGPQYGGPQYGGAPYGQVPPQPAGPASGGGNGKLIGITAGVLTLAAALGVGLVLVLNGDDGPSLKDDGTRYTLATPEEVGGYTLTYGDETEDFFTSEEARRVGFTEEGAAMAAYAQDESSEDSNVLFFQGSWGTVTDPANAPGEMFAMIAEDLNEDADEDDRVELVGSPSSMSPGGLHNAALSCQEMRPVQPQSGEPEVSFVCIWSDYSTIGVVYGIPGTAEGTVPLNLERTAELASELRAFALVEVPAGDGAPGED</sequence>
<dbReference type="PATRIC" id="fig|408015.6.peg.1596"/>
<proteinExistence type="predicted"/>
<feature type="compositionally biased region" description="Pro residues" evidence="1">
    <location>
        <begin position="1"/>
        <end position="27"/>
    </location>
</feature>
<evidence type="ECO:0000256" key="1">
    <source>
        <dbReference type="SAM" id="MobiDB-lite"/>
    </source>
</evidence>
<keyword evidence="2" id="KW-0812">Transmembrane</keyword>
<dbReference type="STRING" id="408015.SXIM_15600"/>
<feature type="region of interest" description="Disordered" evidence="1">
    <location>
        <begin position="1"/>
        <end position="56"/>
    </location>
</feature>
<gene>
    <name evidence="3" type="ORF">SXIM_15600</name>
</gene>
<protein>
    <submittedName>
        <fullName evidence="3">Membrane protein</fullName>
    </submittedName>
</protein>
<name>A0A0F7FTD1_9ACTN</name>
<dbReference type="Proteomes" id="UP000034034">
    <property type="component" value="Chromosome"/>
</dbReference>
<evidence type="ECO:0000256" key="2">
    <source>
        <dbReference type="SAM" id="Phobius"/>
    </source>
</evidence>
<dbReference type="KEGG" id="sxi:SXIM_15600"/>
<dbReference type="RefSeq" id="WP_030725605.1">
    <property type="nucleotide sequence ID" value="NZ_CP009922.3"/>
</dbReference>
<keyword evidence="2" id="KW-0472">Membrane</keyword>
<evidence type="ECO:0000313" key="3">
    <source>
        <dbReference type="EMBL" id="AKG42944.1"/>
    </source>
</evidence>
<feature type="compositionally biased region" description="Gly residues" evidence="1">
    <location>
        <begin position="32"/>
        <end position="43"/>
    </location>
</feature>
<organism evidence="3 4">
    <name type="scientific">Streptomyces xiamenensis</name>
    <dbReference type="NCBI Taxonomy" id="408015"/>
    <lineage>
        <taxon>Bacteria</taxon>
        <taxon>Bacillati</taxon>
        <taxon>Actinomycetota</taxon>
        <taxon>Actinomycetes</taxon>
        <taxon>Kitasatosporales</taxon>
        <taxon>Streptomycetaceae</taxon>
        <taxon>Streptomyces</taxon>
    </lineage>
</organism>
<keyword evidence="4" id="KW-1185">Reference proteome</keyword>
<keyword evidence="2" id="KW-1133">Transmembrane helix</keyword>
<dbReference type="HOGENOM" id="CLU_071829_0_1_11"/>
<dbReference type="EMBL" id="CP009922">
    <property type="protein sequence ID" value="AKG42944.1"/>
    <property type="molecule type" value="Genomic_DNA"/>
</dbReference>
<reference evidence="3" key="1">
    <citation type="submission" date="2019-08" db="EMBL/GenBank/DDBJ databases">
        <title>Complete genome sequence of a mangrove-derived Streptomyces xiamenensis.</title>
        <authorList>
            <person name="Xu J."/>
        </authorList>
    </citation>
    <scope>NUCLEOTIDE SEQUENCE</scope>
    <source>
        <strain evidence="3">318</strain>
    </source>
</reference>
<evidence type="ECO:0000313" key="4">
    <source>
        <dbReference type="Proteomes" id="UP000034034"/>
    </source>
</evidence>
<accession>A0A0F7FTD1</accession>